<proteinExistence type="predicted"/>
<evidence type="ECO:0008006" key="4">
    <source>
        <dbReference type="Google" id="ProtNLM"/>
    </source>
</evidence>
<dbReference type="STRING" id="1121325.SAMN04515677_102533"/>
<dbReference type="Proteomes" id="UP000199068">
    <property type="component" value="Unassembled WGS sequence"/>
</dbReference>
<keyword evidence="3" id="KW-1185">Reference proteome</keyword>
<keyword evidence="1" id="KW-1133">Transmembrane helix</keyword>
<gene>
    <name evidence="2" type="ORF">SAMN04515677_102533</name>
</gene>
<accession>A0A1G9LHI1</accession>
<sequence length="219" mass="25621">MRYNEIFLITILILIIFTSMLIFKFIKSSINIIIIGEVNNNNININLNIKYMFNLINIKIPIYPLNKVKVKKDKNKSKKNIKHQNIKIDKKSIEVNDIKNIINLIFKVKVEEIYSYISFGNENVIFTSFIYVFINTIYGNVINIFSPNKIYLNITPDFTKNYIKGNVKIHIKPTIKDIINISIAMIKIYKKVKVNKRIKKDGGKIEINRVNTKSYGKNI</sequence>
<evidence type="ECO:0000313" key="3">
    <source>
        <dbReference type="Proteomes" id="UP000199068"/>
    </source>
</evidence>
<feature type="transmembrane region" description="Helical" evidence="1">
    <location>
        <begin position="6"/>
        <end position="26"/>
    </location>
</feature>
<protein>
    <recommendedName>
        <fullName evidence="4">DUF2953 domain-containing protein</fullName>
    </recommendedName>
</protein>
<evidence type="ECO:0000313" key="2">
    <source>
        <dbReference type="EMBL" id="SDL60975.1"/>
    </source>
</evidence>
<dbReference type="InterPro" id="IPR021338">
    <property type="entry name" value="DUF2953"/>
</dbReference>
<reference evidence="2 3" key="1">
    <citation type="submission" date="2016-10" db="EMBL/GenBank/DDBJ databases">
        <authorList>
            <person name="de Groot N.N."/>
        </authorList>
    </citation>
    <scope>NUCLEOTIDE SEQUENCE [LARGE SCALE GENOMIC DNA]</scope>
    <source>
        <strain evidence="2 3">DSM 797</strain>
    </source>
</reference>
<keyword evidence="1" id="KW-0812">Transmembrane</keyword>
<dbReference type="Pfam" id="PF11167">
    <property type="entry name" value="DUF2953"/>
    <property type="match status" value="1"/>
</dbReference>
<dbReference type="RefSeq" id="WP_092724690.1">
    <property type="nucleotide sequence ID" value="NZ_FNGW01000002.1"/>
</dbReference>
<evidence type="ECO:0000256" key="1">
    <source>
        <dbReference type="SAM" id="Phobius"/>
    </source>
</evidence>
<dbReference type="EMBL" id="FNGW01000002">
    <property type="protein sequence ID" value="SDL60975.1"/>
    <property type="molecule type" value="Genomic_DNA"/>
</dbReference>
<organism evidence="2 3">
    <name type="scientific">Romboutsia lituseburensis DSM 797</name>
    <dbReference type="NCBI Taxonomy" id="1121325"/>
    <lineage>
        <taxon>Bacteria</taxon>
        <taxon>Bacillati</taxon>
        <taxon>Bacillota</taxon>
        <taxon>Clostridia</taxon>
        <taxon>Peptostreptococcales</taxon>
        <taxon>Peptostreptococcaceae</taxon>
        <taxon>Romboutsia</taxon>
    </lineage>
</organism>
<name>A0A1G9LHI1_9FIRM</name>
<dbReference type="AlphaFoldDB" id="A0A1G9LHI1"/>
<keyword evidence="1" id="KW-0472">Membrane</keyword>